<reference evidence="3 4" key="1">
    <citation type="submission" date="2015-08" db="EMBL/GenBank/DDBJ databases">
        <title>Genome sequence of Streptococcus phocae subsp. phocae ATCC 51973T isolated from liver specimen obtained from seal.</title>
        <authorList>
            <person name="Avendano-Herrera R."/>
        </authorList>
    </citation>
    <scope>NUCLEOTIDE SEQUENCE [LARGE SCALE GENOMIC DNA]</scope>
    <source>
        <strain evidence="3 4">ATCC 51973</strain>
    </source>
</reference>
<dbReference type="SUPFAM" id="SSF142887">
    <property type="entry name" value="PhtA domain-like"/>
    <property type="match status" value="3"/>
</dbReference>
<feature type="compositionally biased region" description="Basic and acidic residues" evidence="1">
    <location>
        <begin position="752"/>
        <end position="774"/>
    </location>
</feature>
<dbReference type="InterPro" id="IPR006270">
    <property type="entry name" value="Strep_his_triad_rpt"/>
</dbReference>
<keyword evidence="2" id="KW-0732">Signal</keyword>
<organism evidence="3 4">
    <name type="scientific">Streptococcus phocae</name>
    <dbReference type="NCBI Taxonomy" id="119224"/>
    <lineage>
        <taxon>Bacteria</taxon>
        <taxon>Bacillati</taxon>
        <taxon>Bacillota</taxon>
        <taxon>Bacilli</taxon>
        <taxon>Lactobacillales</taxon>
        <taxon>Streptococcaceae</taxon>
        <taxon>Streptococcus</taxon>
    </lineage>
</organism>
<dbReference type="Gene3D" id="3.10.50.90">
    <property type="match status" value="3"/>
</dbReference>
<feature type="region of interest" description="Disordered" evidence="1">
    <location>
        <begin position="752"/>
        <end position="845"/>
    </location>
</feature>
<sequence length="845" mass="94932">MKNRKHILAVVGVLLTCQLSLSACQKQDKSSSDKTKTHQTTKKHKKAKNAKNRKKRMAKEEQKGISGIDYPTDDGFLFTSESQIKSKTDQGLVLDHNGHSHFIFYADLKGTKWAYLIPEGTNLAQATSPTPRAAHHHSGAVADNYVFNPADIVAEDALGYTVRHGDHYHYILKSTLTPQVANHTRQVLTYQPKLPSTPPQQLPNQNGIAGLDYPTSDNFLFDGNNITGTTETGILVNHKGHLHPISFEELRRSKWGHIADRYQKQPLAPEVENKAEADYQAKLAYLAKQLHISPDKIQKITTDKGEVGLQYPHGDHHHILLLKDIDVSKPFEDPDTQAQKEVDKTIDGETPEARKERLIKAFIDRYKVKRENITVSGNYISVRHGDHSHTYKIDPTLPDDPERDIATETTNLELETQSVYGPFYTEGPIERFTRDGVYQHYRVDGIKNIKNFVLLQFNTNSEYGDLEIDGKKVKTVYYLVRKDLDWKDLHITPPTAIQRDGRVFKGWSAELPTSGKMARENRAFHATFDKERQQPKKGVYGPGDNVADLDLSTYVPIKYTTILNGRLAANGVTQGGFTYFVKPGLTWKQAREQGLVPPTPVPNDNYEFVEWRNITDGSRDDNSPVSTTISMAAFGTTAPYIGPYLPKNHNNPTDKNDPSRHPNYYWHNPRNYVAIAFKAGDNGELVTLLGRTKSIVYLVRKGTSLSQAGILPPATQPKEGYQAQVSTDIIANDEVPVTEDKVYTINFVEKSKTGDKESDTPTVKPEDNTNKEQPDFNSDLDLIGETQGGAAEKTDEEIEDSWEDWLNNGHHTPDLSASTLADEPLIPEPQPNTLDPSDPLYDFEY</sequence>
<dbReference type="PROSITE" id="PS51257">
    <property type="entry name" value="PROKAR_LIPOPROTEIN"/>
    <property type="match status" value="1"/>
</dbReference>
<feature type="signal peptide" evidence="2">
    <location>
        <begin position="1"/>
        <end position="23"/>
    </location>
</feature>
<feature type="region of interest" description="Disordered" evidence="1">
    <location>
        <begin position="28"/>
        <end position="66"/>
    </location>
</feature>
<evidence type="ECO:0000313" key="4">
    <source>
        <dbReference type="Proteomes" id="UP000049578"/>
    </source>
</evidence>
<dbReference type="STRING" id="119224.AKK44_01710"/>
<feature type="compositionally biased region" description="Basic residues" evidence="1">
    <location>
        <begin position="37"/>
        <end position="57"/>
    </location>
</feature>
<dbReference type="InterPro" id="IPR037228">
    <property type="entry name" value="PhtA_dom_sf"/>
</dbReference>
<protein>
    <submittedName>
        <fullName evidence="3">Histidine triad protein</fullName>
    </submittedName>
</protein>
<dbReference type="Pfam" id="PF04270">
    <property type="entry name" value="Strep_his_triad"/>
    <property type="match status" value="4"/>
</dbReference>
<accession>A0A0P6S8X7</accession>
<feature type="chain" id="PRO_5039647161" evidence="2">
    <location>
        <begin position="24"/>
        <end position="845"/>
    </location>
</feature>
<proteinExistence type="predicted"/>
<name>A0A0P6S8X7_9STRE</name>
<dbReference type="Proteomes" id="UP000049578">
    <property type="component" value="Unassembled WGS sequence"/>
</dbReference>
<feature type="region of interest" description="Disordered" evidence="1">
    <location>
        <begin position="643"/>
        <end position="663"/>
    </location>
</feature>
<feature type="compositionally biased region" description="Acidic residues" evidence="1">
    <location>
        <begin position="794"/>
        <end position="803"/>
    </location>
</feature>
<keyword evidence="4" id="KW-1185">Reference proteome</keyword>
<evidence type="ECO:0000313" key="3">
    <source>
        <dbReference type="EMBL" id="KPJ22993.1"/>
    </source>
</evidence>
<evidence type="ECO:0000256" key="2">
    <source>
        <dbReference type="SAM" id="SignalP"/>
    </source>
</evidence>
<comment type="caution">
    <text evidence="3">The sequence shown here is derived from an EMBL/GenBank/DDBJ whole genome shotgun (WGS) entry which is preliminary data.</text>
</comment>
<dbReference type="EMBL" id="LHQM01000006">
    <property type="protein sequence ID" value="KPJ22993.1"/>
    <property type="molecule type" value="Genomic_DNA"/>
</dbReference>
<dbReference type="AlphaFoldDB" id="A0A0P6S8X7"/>
<dbReference type="PATRIC" id="fig|119224.3.peg.1514"/>
<dbReference type="RefSeq" id="WP_054278239.1">
    <property type="nucleotide sequence ID" value="NZ_LHQM01000006.1"/>
</dbReference>
<gene>
    <name evidence="3" type="ORF">AKK44_01710</name>
</gene>
<evidence type="ECO:0000256" key="1">
    <source>
        <dbReference type="SAM" id="MobiDB-lite"/>
    </source>
</evidence>